<dbReference type="Proteomes" id="UP000663828">
    <property type="component" value="Unassembled WGS sequence"/>
</dbReference>
<dbReference type="UniPathway" id="UPA00031">
    <property type="reaction ID" value="UER00008"/>
</dbReference>
<evidence type="ECO:0000256" key="9">
    <source>
        <dbReference type="ARBA" id="ARBA00023102"/>
    </source>
</evidence>
<dbReference type="GO" id="GO:0003879">
    <property type="term" value="F:ATP phosphoribosyltransferase activity"/>
    <property type="evidence" value="ECO:0007669"/>
    <property type="project" value="InterPro"/>
</dbReference>
<evidence type="ECO:0000259" key="13">
    <source>
        <dbReference type="Pfam" id="PF01634"/>
    </source>
</evidence>
<dbReference type="Gene3D" id="3.20.20.70">
    <property type="entry name" value="Aldolase class I"/>
    <property type="match status" value="1"/>
</dbReference>
<evidence type="ECO:0000256" key="11">
    <source>
        <dbReference type="RuleBase" id="RU003657"/>
    </source>
</evidence>
<keyword evidence="10" id="KW-0511">Multifunctional enzyme</keyword>
<evidence type="ECO:0000256" key="7">
    <source>
        <dbReference type="ARBA" id="ARBA00022801"/>
    </source>
</evidence>
<dbReference type="InterPro" id="IPR013785">
    <property type="entry name" value="Aldolase_TIM"/>
</dbReference>
<dbReference type="SUPFAM" id="SSF52540">
    <property type="entry name" value="P-loop containing nucleoside triphosphate hydrolases"/>
    <property type="match status" value="1"/>
</dbReference>
<reference evidence="14" key="1">
    <citation type="submission" date="2021-02" db="EMBL/GenBank/DDBJ databases">
        <authorList>
            <person name="Nowell W R."/>
        </authorList>
    </citation>
    <scope>NUCLEOTIDE SEQUENCE</scope>
</reference>
<dbReference type="InterPro" id="IPR008179">
    <property type="entry name" value="HisE"/>
</dbReference>
<keyword evidence="8" id="KW-0067">ATP-binding</keyword>
<protein>
    <recommendedName>
        <fullName evidence="16">Phosphoribosyl-AMP cyclohydrolase</fullName>
    </recommendedName>
</protein>
<comment type="catalytic activity">
    <reaction evidence="1">
        <text>1-(5-phospho-beta-D-ribosyl)-5'-AMP + H2O = 1-(5-phospho-beta-D-ribosyl)-5-[(5-phospho-beta-D-ribosylamino)methylideneamino]imidazole-4-carboxamide</text>
        <dbReference type="Rhea" id="RHEA:20049"/>
        <dbReference type="ChEBI" id="CHEBI:15377"/>
        <dbReference type="ChEBI" id="CHEBI:58435"/>
        <dbReference type="ChEBI" id="CHEBI:59457"/>
        <dbReference type="EC" id="3.5.4.19"/>
    </reaction>
</comment>
<comment type="pathway">
    <text evidence="4">Amino-acid biosynthesis; L-histidine biosynthesis; L-histidine from 5-phospho-alpha-D-ribose 1-diphosphate: step 2/9.</text>
</comment>
<dbReference type="Gene3D" id="3.40.190.10">
    <property type="entry name" value="Periplasmic binding protein-like II"/>
    <property type="match status" value="1"/>
</dbReference>
<organism evidence="14 15">
    <name type="scientific">Adineta ricciae</name>
    <name type="common">Rotifer</name>
    <dbReference type="NCBI Taxonomy" id="249248"/>
    <lineage>
        <taxon>Eukaryota</taxon>
        <taxon>Metazoa</taxon>
        <taxon>Spiralia</taxon>
        <taxon>Gnathifera</taxon>
        <taxon>Rotifera</taxon>
        <taxon>Eurotatoria</taxon>
        <taxon>Bdelloidea</taxon>
        <taxon>Adinetida</taxon>
        <taxon>Adinetidae</taxon>
        <taxon>Adineta</taxon>
    </lineage>
</organism>
<dbReference type="GO" id="GO:0004636">
    <property type="term" value="F:phosphoribosyl-ATP diphosphatase activity"/>
    <property type="evidence" value="ECO:0007669"/>
    <property type="project" value="UniProtKB-EC"/>
</dbReference>
<dbReference type="InterPro" id="IPR038019">
    <property type="entry name" value="PRib_AMP_CycHydrolase_sf"/>
</dbReference>
<evidence type="ECO:0008006" key="16">
    <source>
        <dbReference type="Google" id="ProtNLM"/>
    </source>
</evidence>
<evidence type="ECO:0000256" key="3">
    <source>
        <dbReference type="ARBA" id="ARBA00005169"/>
    </source>
</evidence>
<dbReference type="AlphaFoldDB" id="A0A816B1M8"/>
<dbReference type="Pfam" id="PF01502">
    <property type="entry name" value="PRA-CH"/>
    <property type="match status" value="1"/>
</dbReference>
<keyword evidence="15" id="KW-1185">Reference proteome</keyword>
<dbReference type="Gene3D" id="1.10.287.1080">
    <property type="entry name" value="MazG-like"/>
    <property type="match status" value="1"/>
</dbReference>
<evidence type="ECO:0000256" key="4">
    <source>
        <dbReference type="ARBA" id="ARBA00005204"/>
    </source>
</evidence>
<dbReference type="Pfam" id="PF01503">
    <property type="entry name" value="PRA-PH"/>
    <property type="match status" value="1"/>
</dbReference>
<keyword evidence="5 11" id="KW-0028">Amino-acid biosynthesis</keyword>
<comment type="pathway">
    <text evidence="3">Amino-acid biosynthesis; L-histidine biosynthesis; L-histidine from 5-phospho-alpha-D-ribose 1-diphosphate: step 3/9.</text>
</comment>
<name>A0A816B1M8_ADIRI</name>
<comment type="caution">
    <text evidence="14">The sequence shown here is derived from an EMBL/GenBank/DDBJ whole genome shotgun (WGS) entry which is preliminary data.</text>
</comment>
<evidence type="ECO:0000256" key="5">
    <source>
        <dbReference type="ARBA" id="ARBA00022605"/>
    </source>
</evidence>
<dbReference type="Gene3D" id="3.30.470.20">
    <property type="entry name" value="ATP-grasp fold, B domain"/>
    <property type="match status" value="1"/>
</dbReference>
<dbReference type="GO" id="GO:0000105">
    <property type="term" value="P:L-histidine biosynthetic process"/>
    <property type="evidence" value="ECO:0007669"/>
    <property type="project" value="UniProtKB-UniPathway"/>
</dbReference>
<evidence type="ECO:0000256" key="1">
    <source>
        <dbReference type="ARBA" id="ARBA00000024"/>
    </source>
</evidence>
<evidence type="ECO:0000256" key="6">
    <source>
        <dbReference type="ARBA" id="ARBA00022741"/>
    </source>
</evidence>
<evidence type="ECO:0000313" key="14">
    <source>
        <dbReference type="EMBL" id="CAF1603575.1"/>
    </source>
</evidence>
<dbReference type="PANTHER" id="PTHR42945">
    <property type="entry name" value="HISTIDINE BIOSYNTHESIS BIFUNCTIONAL PROTEIN"/>
    <property type="match status" value="1"/>
</dbReference>
<dbReference type="InterPro" id="IPR002496">
    <property type="entry name" value="PRib_AMP_CycHydrolase_dom"/>
</dbReference>
<accession>A0A816B1M8</accession>
<dbReference type="GO" id="GO:0005737">
    <property type="term" value="C:cytoplasm"/>
    <property type="evidence" value="ECO:0007669"/>
    <property type="project" value="InterPro"/>
</dbReference>
<dbReference type="InterPro" id="IPR027417">
    <property type="entry name" value="P-loop_NTPase"/>
</dbReference>
<dbReference type="EMBL" id="CAJNOR010006788">
    <property type="protein sequence ID" value="CAF1603575.1"/>
    <property type="molecule type" value="Genomic_DNA"/>
</dbReference>
<proteinExistence type="inferred from homology"/>
<dbReference type="SUPFAM" id="SSF53850">
    <property type="entry name" value="Periplasmic binding protein-like II"/>
    <property type="match status" value="1"/>
</dbReference>
<sequence length="1224" mass="141591">MSNYDVICVLGNRGCGKSRVCQWINSQQGNGNIIAIESGDPSASSYGFDSNLINQLVFEYPFDDEIFKNTILPDRTSADQRIYWIILDCDVDTILKRTPTALKQDVWYTRKALHYYQQRYRQLGAHFGIPFLAITNSTLEEISHEIFSIIHNDSKFYEHYRRIGTQILTYDIIEKHDIENQLHSIIRLDEIPDLPEYAHEFTNIDQRKLYTKWYVNSQSCETNSERSILRIGEYDLPITGPIFKLATEGESKKIYKEISGNPLTKNLAFIVLKSTIYSHSKQITGEINSLGSIRACGSQLFLEMMWRNGLKHAYRSISAHGIIISDFVKEISPMEIIVKRYCEGTDKNSYYGILTNENIVSPRSNGEYRSGPYVRFDWRNPNHISPSTKQALNENMYYYIYEQSLGKEEFFKKILADKQYALPMGDKNISEDLLTDVIHLKQTKFAVLKMFMVIQSYFSRVNFLIKDVCFMLNRTGEQFWSEINQDCMRITMKDENQTKFDKDIWRTGGSKSREQILQKWTDFNEMFQEYFRKNRFHQTELFDLNSYFYQEEIHRLLTDTDLRIPKHLQDLWLNIQGKTSRRVLVTMDMFNGQPVLVKSSQVCEIHSSGDYLKAMEKLAIFPDILVVDLNGAFGEVDTVNRRIIKQLALKYHVHTGGGLRTIDDLEEMLNSGIRRCVMASGEDSLIEKIPKDRLIVEISVNEKNEVLIHGRRTNTHVNILTRLHQLIGVGVRVISITLVQTEGHLSGIPRQQIRELISQIPYEIEKIYIAGGVSSLDDLDYLWSFPRVIPVLGSAIWKNKLTIGQIYNRMLYFDENGLVPAIIQDVNGSVKGLVYMNDKSIEKTCENRVLYRYSRKLQRVIMKGEMSGDQQQVIQLSVDCDSDALLITVDSNKPFCHTGNHSCFNVQTSLKANFAILADHIKSRMSTDSYTGKIQRNPSLALVKIMEELWEIVACHNDNQTDECSDMIAHLIMYLNGMGISIEDICNELNRRRWMAKGLTTPMIEQKSKEIIIGITSSKYTDKTDRFAEEELGIRIRRQSGRNFHVSGQIIDRDKFSKYFHPDANFQLTLFSSKPKDMIWLLATKRLTHIITFDSVVKNYPKTYATVHEIVDPTICLALVRRSGESIEPAKWTKTNKVLIASEYICQTTRFLEEHHIHRHTYHLDKISGASEAFLVNTKKYLLADTIVESGRTLEQNQLEIWNIIVPRGEIRIGLYEYIFAKNE</sequence>
<gene>
    <name evidence="14" type="ORF">XAT740_LOCUS47994</name>
</gene>
<dbReference type="PANTHER" id="PTHR42945:SF1">
    <property type="entry name" value="HISTIDINE BIOSYNTHESIS BIFUNCTIONAL PROTEIN HIS7"/>
    <property type="match status" value="1"/>
</dbReference>
<dbReference type="SUPFAM" id="SSF141734">
    <property type="entry name" value="HisI-like"/>
    <property type="match status" value="1"/>
</dbReference>
<dbReference type="Gene3D" id="3.10.20.810">
    <property type="entry name" value="Phosphoribosyl-AMP cyclohydrolase"/>
    <property type="match status" value="1"/>
</dbReference>
<evidence type="ECO:0000256" key="2">
    <source>
        <dbReference type="ARBA" id="ARBA00001460"/>
    </source>
</evidence>
<dbReference type="CDD" id="cd11534">
    <property type="entry name" value="NTP-PPase_HisIE_like"/>
    <property type="match status" value="1"/>
</dbReference>
<evidence type="ECO:0000313" key="15">
    <source>
        <dbReference type="Proteomes" id="UP000663828"/>
    </source>
</evidence>
<dbReference type="InterPro" id="IPR021130">
    <property type="entry name" value="PRib-ATP_PPHydrolase-like"/>
</dbReference>
<dbReference type="InterPro" id="IPR013820">
    <property type="entry name" value="ATP_PRibTrfase_cat"/>
</dbReference>
<dbReference type="SUPFAM" id="SSF51366">
    <property type="entry name" value="Ribulose-phoshate binding barrel"/>
    <property type="match status" value="1"/>
</dbReference>
<dbReference type="InterPro" id="IPR011060">
    <property type="entry name" value="RibuloseP-bd_barrel"/>
</dbReference>
<dbReference type="Pfam" id="PF00977">
    <property type="entry name" value="His_biosynth"/>
    <property type="match status" value="1"/>
</dbReference>
<keyword evidence="9 11" id="KW-0368">Histidine biosynthesis</keyword>
<dbReference type="Pfam" id="PF01634">
    <property type="entry name" value="HisG"/>
    <property type="match status" value="1"/>
</dbReference>
<feature type="domain" description="Phosphoribosyl-AMP cyclohydrolase" evidence="12">
    <location>
        <begin position="833"/>
        <end position="905"/>
    </location>
</feature>
<dbReference type="GO" id="GO:0004635">
    <property type="term" value="F:phosphoribosyl-AMP cyclohydrolase activity"/>
    <property type="evidence" value="ECO:0007669"/>
    <property type="project" value="UniProtKB-EC"/>
</dbReference>
<evidence type="ECO:0000256" key="8">
    <source>
        <dbReference type="ARBA" id="ARBA00022840"/>
    </source>
</evidence>
<comment type="similarity">
    <text evidence="11">Belongs to the HisA/HisF family.</text>
</comment>
<comment type="catalytic activity">
    <reaction evidence="2">
        <text>1-(5-phospho-beta-D-ribosyl)-ATP + H2O = 1-(5-phospho-beta-D-ribosyl)-5'-AMP + diphosphate + H(+)</text>
        <dbReference type="Rhea" id="RHEA:22828"/>
        <dbReference type="ChEBI" id="CHEBI:15377"/>
        <dbReference type="ChEBI" id="CHEBI:15378"/>
        <dbReference type="ChEBI" id="CHEBI:33019"/>
        <dbReference type="ChEBI" id="CHEBI:59457"/>
        <dbReference type="ChEBI" id="CHEBI:73183"/>
        <dbReference type="EC" id="3.6.1.31"/>
    </reaction>
</comment>
<keyword evidence="6" id="KW-0547">Nucleotide-binding</keyword>
<dbReference type="InterPro" id="IPR006062">
    <property type="entry name" value="His_biosynth"/>
</dbReference>
<evidence type="ECO:0000256" key="10">
    <source>
        <dbReference type="ARBA" id="ARBA00023268"/>
    </source>
</evidence>
<feature type="domain" description="ATP phosphoribosyltransferase catalytic" evidence="13">
    <location>
        <begin position="1125"/>
        <end position="1206"/>
    </location>
</feature>
<dbReference type="GO" id="GO:0005524">
    <property type="term" value="F:ATP binding"/>
    <property type="evidence" value="ECO:0007669"/>
    <property type="project" value="UniProtKB-KW"/>
</dbReference>
<dbReference type="SUPFAM" id="SSF101386">
    <property type="entry name" value="all-alpha NTP pyrophosphatases"/>
    <property type="match status" value="1"/>
</dbReference>
<keyword evidence="7" id="KW-0378">Hydrolase</keyword>
<evidence type="ECO:0000259" key="12">
    <source>
        <dbReference type="Pfam" id="PF01502"/>
    </source>
</evidence>